<name>A0A7S3FSQ7_9CHLO</name>
<feature type="domain" description="Rhodanese" evidence="2">
    <location>
        <begin position="93"/>
        <end position="216"/>
    </location>
</feature>
<dbReference type="AlphaFoldDB" id="A0A7S3FSQ7"/>
<proteinExistence type="predicted"/>
<dbReference type="Proteomes" id="UP001472866">
    <property type="component" value="Chromosome 11"/>
</dbReference>
<dbReference type="EMBL" id="HBHZ01011266">
    <property type="protein sequence ID" value="CAE0195599.1"/>
    <property type="molecule type" value="Transcribed_RNA"/>
</dbReference>
<dbReference type="Gene3D" id="3.40.250.10">
    <property type="entry name" value="Rhodanese-like domain"/>
    <property type="match status" value="1"/>
</dbReference>
<feature type="coiled-coil region" evidence="1">
    <location>
        <begin position="55"/>
        <end position="82"/>
    </location>
</feature>
<dbReference type="PANTHER" id="PTHR45187">
    <property type="entry name" value="RHODANESE-LIKE DOMAIN-CONTAINING PROTEIN 11, CHLOROPLASTIC"/>
    <property type="match status" value="1"/>
</dbReference>
<dbReference type="InterPro" id="IPR001763">
    <property type="entry name" value="Rhodanese-like_dom"/>
</dbReference>
<keyword evidence="5" id="KW-1185">Reference proteome</keyword>
<reference evidence="4 5" key="2">
    <citation type="submission" date="2024-03" db="EMBL/GenBank/DDBJ databases">
        <title>Complete genome sequence of the green alga Chloropicon roscoffensis RCC1871.</title>
        <authorList>
            <person name="Lemieux C."/>
            <person name="Pombert J.-F."/>
            <person name="Otis C."/>
            <person name="Turmel M."/>
        </authorList>
    </citation>
    <scope>NUCLEOTIDE SEQUENCE [LARGE SCALE GENOMIC DNA]</scope>
    <source>
        <strain evidence="4 5">RCC1871</strain>
    </source>
</reference>
<dbReference type="InterPro" id="IPR036873">
    <property type="entry name" value="Rhodanese-like_dom_sf"/>
</dbReference>
<keyword evidence="1" id="KW-0175">Coiled coil</keyword>
<dbReference type="Pfam" id="PF00581">
    <property type="entry name" value="Rhodanese"/>
    <property type="match status" value="1"/>
</dbReference>
<sequence length="279" mass="29541">MNTTMKASKVTGRVCRPASGVAQRRHCLGGSLYPGRPVFVPSRTAGSRAAGVATRAAIDDAAKEMADQMKRLEAQVAQGKIKAVNAAEVGSLLTNGWVLLDVRPPEEVTKGEIEGAVEVPLFVTDDDVSPGGLLKQMSAFGMGGWWLGNRHMKLNTRFMGSVRKGIPTDASVIVACQKGLRSLSACEQLAKNGYSKVAWVTGGLDTAEPGDLPVAGNKDIRFAGNGGVSDFVGWTEAHRKANKEQSVLDGPFGIVLKVALGILALDFASFVFDQISQRT</sequence>
<dbReference type="PANTHER" id="PTHR45187:SF2">
    <property type="entry name" value="RHODANESE-LIKE DOMAIN-CONTAINING PROTEIN 11, CHLOROPLASTIC"/>
    <property type="match status" value="1"/>
</dbReference>
<evidence type="ECO:0000313" key="4">
    <source>
        <dbReference type="EMBL" id="WZN65168.1"/>
    </source>
</evidence>
<dbReference type="PROSITE" id="PS50206">
    <property type="entry name" value="RHODANESE_3"/>
    <property type="match status" value="1"/>
</dbReference>
<dbReference type="EMBL" id="CP151511">
    <property type="protein sequence ID" value="WZN65168.1"/>
    <property type="molecule type" value="Genomic_DNA"/>
</dbReference>
<dbReference type="SMART" id="SM00450">
    <property type="entry name" value="RHOD"/>
    <property type="match status" value="1"/>
</dbReference>
<evidence type="ECO:0000256" key="1">
    <source>
        <dbReference type="SAM" id="Coils"/>
    </source>
</evidence>
<evidence type="ECO:0000313" key="5">
    <source>
        <dbReference type="Proteomes" id="UP001472866"/>
    </source>
</evidence>
<organism evidence="3">
    <name type="scientific">Chloropicon roscoffensis</name>
    <dbReference type="NCBI Taxonomy" id="1461544"/>
    <lineage>
        <taxon>Eukaryota</taxon>
        <taxon>Viridiplantae</taxon>
        <taxon>Chlorophyta</taxon>
        <taxon>Chloropicophyceae</taxon>
        <taxon>Chloropicales</taxon>
        <taxon>Chloropicaceae</taxon>
        <taxon>Chloropicon</taxon>
    </lineage>
</organism>
<dbReference type="SUPFAM" id="SSF52821">
    <property type="entry name" value="Rhodanese/Cell cycle control phosphatase"/>
    <property type="match status" value="1"/>
</dbReference>
<reference evidence="3" key="1">
    <citation type="submission" date="2021-01" db="EMBL/GenBank/DDBJ databases">
        <authorList>
            <person name="Corre E."/>
            <person name="Pelletier E."/>
            <person name="Niang G."/>
            <person name="Scheremetjew M."/>
            <person name="Finn R."/>
            <person name="Kale V."/>
            <person name="Holt S."/>
            <person name="Cochrane G."/>
            <person name="Meng A."/>
            <person name="Brown T."/>
            <person name="Cohen L."/>
        </authorList>
    </citation>
    <scope>NUCLEOTIDE SEQUENCE</scope>
    <source>
        <strain evidence="3">RCC1871</strain>
    </source>
</reference>
<dbReference type="InterPro" id="IPR044664">
    <property type="entry name" value="STR11-like"/>
</dbReference>
<evidence type="ECO:0000313" key="3">
    <source>
        <dbReference type="EMBL" id="CAE0195599.1"/>
    </source>
</evidence>
<dbReference type="CDD" id="cd00158">
    <property type="entry name" value="RHOD"/>
    <property type="match status" value="1"/>
</dbReference>
<accession>A0A7S3FSQ7</accession>
<protein>
    <submittedName>
        <fullName evidence="4">Rhodanese-like domain-containing protein</fullName>
    </submittedName>
</protein>
<evidence type="ECO:0000259" key="2">
    <source>
        <dbReference type="PROSITE" id="PS50206"/>
    </source>
</evidence>
<gene>
    <name evidence="3" type="ORF">CROS1456_LOCUS8696</name>
    <name evidence="4" type="ORF">HKI87_11g67250</name>
</gene>